<accession>A0A4C1ZDK5</accession>
<evidence type="ECO:0000313" key="1">
    <source>
        <dbReference type="EMBL" id="GBP85243.1"/>
    </source>
</evidence>
<sequence length="196" mass="22403">MGHLRQVPTTRRRNRKEGRRPILHPLYLVHQFTDGCLYVCGGLKRVSQVERFQQPLKCRSICTLPRGLRWYWLQATQCVRATFGDQLSVDKICGTRAPLHLQSNMEQSFSGFSYCVFMRRIDAGLTIKNEVCVLCTRTVDTSGGFTSRLSRLKPGTLIKTYRILEANAPQIIVDAPNLNVEEHPPKMTLAWVAQQQ</sequence>
<reference evidence="1 2" key="1">
    <citation type="journal article" date="2019" name="Commun. Biol.">
        <title>The bagworm genome reveals a unique fibroin gene that provides high tensile strength.</title>
        <authorList>
            <person name="Kono N."/>
            <person name="Nakamura H."/>
            <person name="Ohtoshi R."/>
            <person name="Tomita M."/>
            <person name="Numata K."/>
            <person name="Arakawa K."/>
        </authorList>
    </citation>
    <scope>NUCLEOTIDE SEQUENCE [LARGE SCALE GENOMIC DNA]</scope>
</reference>
<protein>
    <submittedName>
        <fullName evidence="1">Uncharacterized protein</fullName>
    </submittedName>
</protein>
<evidence type="ECO:0000313" key="2">
    <source>
        <dbReference type="Proteomes" id="UP000299102"/>
    </source>
</evidence>
<organism evidence="1 2">
    <name type="scientific">Eumeta variegata</name>
    <name type="common">Bagworm moth</name>
    <name type="synonym">Eumeta japonica</name>
    <dbReference type="NCBI Taxonomy" id="151549"/>
    <lineage>
        <taxon>Eukaryota</taxon>
        <taxon>Metazoa</taxon>
        <taxon>Ecdysozoa</taxon>
        <taxon>Arthropoda</taxon>
        <taxon>Hexapoda</taxon>
        <taxon>Insecta</taxon>
        <taxon>Pterygota</taxon>
        <taxon>Neoptera</taxon>
        <taxon>Endopterygota</taxon>
        <taxon>Lepidoptera</taxon>
        <taxon>Glossata</taxon>
        <taxon>Ditrysia</taxon>
        <taxon>Tineoidea</taxon>
        <taxon>Psychidae</taxon>
        <taxon>Oiketicinae</taxon>
        <taxon>Eumeta</taxon>
    </lineage>
</organism>
<dbReference type="AlphaFoldDB" id="A0A4C1ZDK5"/>
<comment type="caution">
    <text evidence="1">The sequence shown here is derived from an EMBL/GenBank/DDBJ whole genome shotgun (WGS) entry which is preliminary data.</text>
</comment>
<proteinExistence type="predicted"/>
<name>A0A4C1ZDK5_EUMVA</name>
<gene>
    <name evidence="1" type="ORF">EVAR_55822_1</name>
</gene>
<keyword evidence="2" id="KW-1185">Reference proteome</keyword>
<dbReference type="EMBL" id="BGZK01001724">
    <property type="protein sequence ID" value="GBP85243.1"/>
    <property type="molecule type" value="Genomic_DNA"/>
</dbReference>
<dbReference type="Proteomes" id="UP000299102">
    <property type="component" value="Unassembled WGS sequence"/>
</dbReference>